<evidence type="ECO:0000313" key="7">
    <source>
        <dbReference type="EMBL" id="CAG2161300.1"/>
    </source>
</evidence>
<dbReference type="PRINTS" id="PR00039">
    <property type="entry name" value="HTHLYSR"/>
</dbReference>
<evidence type="ECO:0000256" key="4">
    <source>
        <dbReference type="ARBA" id="ARBA00023159"/>
    </source>
</evidence>
<proteinExistence type="inferred from homology"/>
<dbReference type="SUPFAM" id="SSF46785">
    <property type="entry name" value="Winged helix' DNA-binding domain"/>
    <property type="match status" value="1"/>
</dbReference>
<dbReference type="RefSeq" id="WP_211958820.1">
    <property type="nucleotide sequence ID" value="NZ_CAJPVI010000123.1"/>
</dbReference>
<keyword evidence="3" id="KW-0238">DNA-binding</keyword>
<feature type="domain" description="HTH lysR-type" evidence="6">
    <location>
        <begin position="1"/>
        <end position="58"/>
    </location>
</feature>
<gene>
    <name evidence="7" type="primary">hdfR_13</name>
    <name evidence="7" type="ORF">LMG26411_08141</name>
</gene>
<dbReference type="InterPro" id="IPR005119">
    <property type="entry name" value="LysR_subst-bd"/>
</dbReference>
<keyword evidence="8" id="KW-1185">Reference proteome</keyword>
<dbReference type="InterPro" id="IPR036388">
    <property type="entry name" value="WH-like_DNA-bd_sf"/>
</dbReference>
<protein>
    <submittedName>
        <fullName evidence="7">HTH-type transcriptional regulator HdfR</fullName>
    </submittedName>
</protein>
<evidence type="ECO:0000256" key="1">
    <source>
        <dbReference type="ARBA" id="ARBA00009437"/>
    </source>
</evidence>
<sequence length="318" mass="34053">MELRQLKYFIGIVDAGSVSHAAQCLFVAQSALSKQISDLEQELGVQLLVRGRGGVQMTESGKVFYEYAQGILKQIDDARTAVRAPDAIVGSVIVGVPQSISAALALPLLQAARERLPQVSLHLNEELTGNLLDQLRQGRVDMTLFTSNVPQADFHFEPVVEENFYWILGANQSASPTAASVTLEAIAAQPLIMSAAQHNHCMRAIIEQVFSEQGVPMPPLAAEINSVQILKRAVQAGIAPTILPLALVAQEVDAGELVAHAILCETLRRTVGICVSREMPVTHAKRAVRELIGSVMRELCASGGWPGARAVPTVDSAG</sequence>
<evidence type="ECO:0000256" key="3">
    <source>
        <dbReference type="ARBA" id="ARBA00023125"/>
    </source>
</evidence>
<dbReference type="PANTHER" id="PTHR30293:SF0">
    <property type="entry name" value="NITROGEN ASSIMILATION REGULATORY PROTEIN NAC"/>
    <property type="match status" value="1"/>
</dbReference>
<dbReference type="InterPro" id="IPR000847">
    <property type="entry name" value="LysR_HTH_N"/>
</dbReference>
<evidence type="ECO:0000313" key="8">
    <source>
        <dbReference type="Proteomes" id="UP000672657"/>
    </source>
</evidence>
<dbReference type="SUPFAM" id="SSF53850">
    <property type="entry name" value="Periplasmic binding protein-like II"/>
    <property type="match status" value="1"/>
</dbReference>
<keyword evidence="5" id="KW-0804">Transcription</keyword>
<dbReference type="Gene3D" id="1.10.10.10">
    <property type="entry name" value="Winged helix-like DNA-binding domain superfamily/Winged helix DNA-binding domain"/>
    <property type="match status" value="1"/>
</dbReference>
<keyword evidence="4" id="KW-0010">Activator</keyword>
<evidence type="ECO:0000256" key="5">
    <source>
        <dbReference type="ARBA" id="ARBA00023163"/>
    </source>
</evidence>
<dbReference type="Gene3D" id="3.40.190.290">
    <property type="match status" value="1"/>
</dbReference>
<dbReference type="Proteomes" id="UP000672657">
    <property type="component" value="Unassembled WGS sequence"/>
</dbReference>
<dbReference type="EMBL" id="CAJPVI010000123">
    <property type="protein sequence ID" value="CAG2161300.1"/>
    <property type="molecule type" value="Genomic_DNA"/>
</dbReference>
<dbReference type="Pfam" id="PF03466">
    <property type="entry name" value="LysR_substrate"/>
    <property type="match status" value="1"/>
</dbReference>
<organism evidence="7 8">
    <name type="scientific">Cupriavidus numazuensis</name>
    <dbReference type="NCBI Taxonomy" id="221992"/>
    <lineage>
        <taxon>Bacteria</taxon>
        <taxon>Pseudomonadati</taxon>
        <taxon>Pseudomonadota</taxon>
        <taxon>Betaproteobacteria</taxon>
        <taxon>Burkholderiales</taxon>
        <taxon>Burkholderiaceae</taxon>
        <taxon>Cupriavidus</taxon>
    </lineage>
</organism>
<comment type="similarity">
    <text evidence="1">Belongs to the LysR transcriptional regulatory family.</text>
</comment>
<name>A0ABN7QEA3_9BURK</name>
<keyword evidence="2" id="KW-0805">Transcription regulation</keyword>
<evidence type="ECO:0000259" key="6">
    <source>
        <dbReference type="PROSITE" id="PS50931"/>
    </source>
</evidence>
<accession>A0ABN7QEA3</accession>
<dbReference type="PANTHER" id="PTHR30293">
    <property type="entry name" value="TRANSCRIPTIONAL REGULATORY PROTEIN NAC-RELATED"/>
    <property type="match status" value="1"/>
</dbReference>
<dbReference type="PROSITE" id="PS50931">
    <property type="entry name" value="HTH_LYSR"/>
    <property type="match status" value="1"/>
</dbReference>
<evidence type="ECO:0000256" key="2">
    <source>
        <dbReference type="ARBA" id="ARBA00023015"/>
    </source>
</evidence>
<reference evidence="7 8" key="1">
    <citation type="submission" date="2021-03" db="EMBL/GenBank/DDBJ databases">
        <authorList>
            <person name="Peeters C."/>
        </authorList>
    </citation>
    <scope>NUCLEOTIDE SEQUENCE [LARGE SCALE GENOMIC DNA]</scope>
    <source>
        <strain evidence="7 8">LMG 26411</strain>
    </source>
</reference>
<dbReference type="Pfam" id="PF00126">
    <property type="entry name" value="HTH_1"/>
    <property type="match status" value="1"/>
</dbReference>
<comment type="caution">
    <text evidence="7">The sequence shown here is derived from an EMBL/GenBank/DDBJ whole genome shotgun (WGS) entry which is preliminary data.</text>
</comment>
<dbReference type="InterPro" id="IPR036390">
    <property type="entry name" value="WH_DNA-bd_sf"/>
</dbReference>